<comment type="caution">
    <text evidence="2">The sequence shown here is derived from an EMBL/GenBank/DDBJ whole genome shotgun (WGS) entry which is preliminary data.</text>
</comment>
<feature type="compositionally biased region" description="Polar residues" evidence="1">
    <location>
        <begin position="53"/>
        <end position="62"/>
    </location>
</feature>
<dbReference type="EMBL" id="LFMI01000396">
    <property type="protein sequence ID" value="OTA03322.1"/>
    <property type="molecule type" value="Genomic_DNA"/>
</dbReference>
<feature type="compositionally biased region" description="Low complexity" evidence="1">
    <location>
        <begin position="482"/>
        <end position="493"/>
    </location>
</feature>
<feature type="region of interest" description="Disordered" evidence="1">
    <location>
        <begin position="760"/>
        <end position="814"/>
    </location>
</feature>
<feature type="compositionally biased region" description="Low complexity" evidence="1">
    <location>
        <begin position="622"/>
        <end position="645"/>
    </location>
</feature>
<feature type="region of interest" description="Disordered" evidence="1">
    <location>
        <begin position="1"/>
        <end position="123"/>
    </location>
</feature>
<feature type="compositionally biased region" description="Low complexity" evidence="1">
    <location>
        <begin position="17"/>
        <end position="36"/>
    </location>
</feature>
<feature type="compositionally biased region" description="Polar residues" evidence="1">
    <location>
        <begin position="1260"/>
        <end position="1270"/>
    </location>
</feature>
<keyword evidence="3" id="KW-1185">Reference proteome</keyword>
<feature type="compositionally biased region" description="Low complexity" evidence="1">
    <location>
        <begin position="573"/>
        <end position="587"/>
    </location>
</feature>
<organism evidence="2 3">
    <name type="scientific">Trichoderma parareesei</name>
    <name type="common">Filamentous fungus</name>
    <dbReference type="NCBI Taxonomy" id="858221"/>
    <lineage>
        <taxon>Eukaryota</taxon>
        <taxon>Fungi</taxon>
        <taxon>Dikarya</taxon>
        <taxon>Ascomycota</taxon>
        <taxon>Pezizomycotina</taxon>
        <taxon>Sordariomycetes</taxon>
        <taxon>Hypocreomycetidae</taxon>
        <taxon>Hypocreales</taxon>
        <taxon>Hypocreaceae</taxon>
        <taxon>Trichoderma</taxon>
    </lineage>
</organism>
<accession>A0A2H2ZEN8</accession>
<evidence type="ECO:0000313" key="3">
    <source>
        <dbReference type="Proteomes" id="UP000219286"/>
    </source>
</evidence>
<name>A0A2H2ZEN8_TRIPA</name>
<evidence type="ECO:0000256" key="1">
    <source>
        <dbReference type="SAM" id="MobiDB-lite"/>
    </source>
</evidence>
<reference evidence="2 3" key="1">
    <citation type="journal article" date="2015" name="Genome Announc.">
        <title>Genome sequence and annotation of Trichoderma parareesei, the ancestor of the cellulase producer Trichoderma reesei.</title>
        <authorList>
            <person name="Yang D."/>
            <person name="Pomraning K."/>
            <person name="Kopchinskiy A."/>
            <person name="Karimi Aghcheh R."/>
            <person name="Atanasova L."/>
            <person name="Chenthamara K."/>
            <person name="Baker S.E."/>
            <person name="Zhang R."/>
            <person name="Shen Q."/>
            <person name="Freitag M."/>
            <person name="Kubicek C.P."/>
            <person name="Druzhinina I.S."/>
        </authorList>
    </citation>
    <scope>NUCLEOTIDE SEQUENCE [LARGE SCALE GENOMIC DNA]</scope>
    <source>
        <strain evidence="2 3">CBS 125925</strain>
    </source>
</reference>
<feature type="region of interest" description="Disordered" evidence="1">
    <location>
        <begin position="1257"/>
        <end position="1300"/>
    </location>
</feature>
<protein>
    <submittedName>
        <fullName evidence="2">Uncharacterized protein</fullName>
    </submittedName>
</protein>
<sequence length="1380" mass="147250">MDRARRAANSRRKPQGASSSPPSASASASASVSASDASRERHQSSASPIMAHATNTPQTAPQPQGRRANKGLQPAFTFSTPGPVRPSTLRKRSKTMDDYAVADDDFEPDSSPKKGGHSLRKRARVDYTLEQIDDDGDFAAAANPASASASASTSASASAAAAAAAPAAVASTSSSSAASRNGKQRRTESSNYDSEDLYGPSPKRRGVSVDADTPSSRRRSSARKLMEAKAYKDDVDDDEKDVQDTIEVGVTAFAGPDESPSDASSADLSLSLSLSAGPQKSTPVQQPASEQQQQQQQQHDSSSTTLAGLAEQHHDAHAPASASSVAAANSDPPSMAAVSAAAATGALKPHSHSPSHSPSPAPADAHPPSASVHAPHLTTAPASNPPEGPAQPQPKPQARDATFVPLSALDDTVQGEHSLAPEAEPSTYINNGINISKTSEEEAVPSSISLHPPSSPLPASQTAADDVYTPVPPAADKDARAEAAAPLEPSLQLPEKEIRQGRAVEPQDSETPAQPRPQSQSGPQLSPRPAASASACAQEQPYYPSTAAHLYTVSAPLAQQPHPHPQPQPQPQPEAESQPQTQGQTPQDQDRYQDQDQDQPHTPAPDMCTITQEQSPEQESKASSPVPAVAISVTVASSPASPTTSGFDSAIMEASQSTSADTKCADHLMPQPEGDAVTAQPLADDGVPDLEADSASRASQALSEQDALPRDSILTGKWSHLTPYIEGEYVWYPEKKAAQEDEAVANEYPAADDLEPVVEDNDDVADAPGTGQPSNALNTPLRGSPVLDSMDPTAYNSPAAAGEDGDEVDVSEEVPERSRSYRYRKIRSPEEFIELIKDYENMPTEELAQALHVVTNAMAHWQDEWNVLGQEVDDYENSLRRRAADAKYENRTRNLNQQGISWEEPEFVVKGYKAKDKEGMSETRYLQSQDKIMAAAYGFEYDPHPSKIGRQNPETQQAGIMTRGRSLRNQPKPTAKATEADEVTGKRQRKPVQLFDPATQDVSRAATPVPTSRPRRRKTANGDNDDGQANATPVFNGEPVASEEEATTGDTKRRRNRAARSKAAVVPSIVEQLVAAAPAIEEPAAQTPSKSGRKSRAKQPVKYDDEPVPFPSVEEEERQQEEEKPQQPRKRMLTLKIPKGKNFSEPSSAITDNGDSRPSTANSESSVHTAESSYSFRPKRQKRFRDEPEESEEAAAQPPPAKKRNKRNNAAPAAPAQAPTPTPVPTIEDELAATEPIIEADAALGVNGRKIQKIKVVRQTPASRKATPSASVPPAGEEAEEPQKDYKSMTKSEKMSASMKSRWANGNMAGAVEKRKATLAAKKAAQAAAEQRVGLIAPKPKVKAAKKEPVEQTEMPPAFAPQQPQPQPQIAGMDYTFPPS</sequence>
<feature type="region of interest" description="Disordered" evidence="1">
    <location>
        <begin position="1080"/>
        <end position="1232"/>
    </location>
</feature>
<feature type="compositionally biased region" description="Basic residues" evidence="1">
    <location>
        <begin position="1"/>
        <end position="14"/>
    </location>
</feature>
<dbReference type="Proteomes" id="UP000219286">
    <property type="component" value="Unassembled WGS sequence"/>
</dbReference>
<feature type="region of interest" description="Disordered" evidence="1">
    <location>
        <begin position="961"/>
        <end position="1068"/>
    </location>
</feature>
<feature type="compositionally biased region" description="Pro residues" evidence="1">
    <location>
        <begin position="383"/>
        <end position="395"/>
    </location>
</feature>
<feature type="compositionally biased region" description="Low complexity" evidence="1">
    <location>
        <begin position="142"/>
        <end position="179"/>
    </location>
</feature>
<feature type="compositionally biased region" description="Basic and acidic residues" evidence="1">
    <location>
        <begin position="224"/>
        <end position="233"/>
    </location>
</feature>
<feature type="compositionally biased region" description="Pro residues" evidence="1">
    <location>
        <begin position="562"/>
        <end position="572"/>
    </location>
</feature>
<feature type="compositionally biased region" description="Polar residues" evidence="1">
    <location>
        <begin position="1144"/>
        <end position="1175"/>
    </location>
</feature>
<evidence type="ECO:0000313" key="2">
    <source>
        <dbReference type="EMBL" id="OTA03322.1"/>
    </source>
</evidence>
<feature type="compositionally biased region" description="Low complexity" evidence="1">
    <location>
        <begin position="1208"/>
        <end position="1217"/>
    </location>
</feature>
<feature type="compositionally biased region" description="Basic and acidic residues" evidence="1">
    <location>
        <begin position="1281"/>
        <end position="1294"/>
    </location>
</feature>
<dbReference type="OrthoDB" id="4115400at2759"/>
<feature type="compositionally biased region" description="Acidic residues" evidence="1">
    <location>
        <begin position="803"/>
        <end position="813"/>
    </location>
</feature>
<feature type="compositionally biased region" description="Polar residues" evidence="1">
    <location>
        <begin position="427"/>
        <end position="437"/>
    </location>
</feature>
<feature type="compositionally biased region" description="Low complexity" evidence="1">
    <location>
        <begin position="318"/>
        <end position="376"/>
    </location>
</feature>
<gene>
    <name evidence="2" type="ORF">A9Z42_0037820</name>
</gene>
<proteinExistence type="predicted"/>
<feature type="compositionally biased region" description="Polar residues" evidence="1">
    <location>
        <begin position="509"/>
        <end position="522"/>
    </location>
</feature>
<feature type="compositionally biased region" description="Basic residues" evidence="1">
    <location>
        <begin position="114"/>
        <end position="123"/>
    </location>
</feature>
<feature type="compositionally biased region" description="Low complexity" evidence="1">
    <location>
        <begin position="261"/>
        <end position="276"/>
    </location>
</feature>
<feature type="region of interest" description="Disordered" evidence="1">
    <location>
        <begin position="142"/>
        <end position="713"/>
    </location>
</feature>
<feature type="compositionally biased region" description="Polar residues" evidence="1">
    <location>
        <begin position="278"/>
        <end position="290"/>
    </location>
</feature>
<feature type="region of interest" description="Disordered" evidence="1">
    <location>
        <begin position="1323"/>
        <end position="1380"/>
    </location>
</feature>
<feature type="compositionally biased region" description="Low complexity" evidence="1">
    <location>
        <begin position="523"/>
        <end position="541"/>
    </location>
</feature>